<evidence type="ECO:0000256" key="3">
    <source>
        <dbReference type="ARBA" id="ARBA00022737"/>
    </source>
</evidence>
<protein>
    <submittedName>
        <fullName evidence="14">BTB domain-containing protein</fullName>
    </submittedName>
</protein>
<evidence type="ECO:0000256" key="1">
    <source>
        <dbReference type="ARBA" id="ARBA00004123"/>
    </source>
</evidence>
<dbReference type="GO" id="GO:0008270">
    <property type="term" value="F:zinc ion binding"/>
    <property type="evidence" value="ECO:0007669"/>
    <property type="project" value="UniProtKB-KW"/>
</dbReference>
<dbReference type="InterPro" id="IPR000210">
    <property type="entry name" value="BTB/POZ_dom"/>
</dbReference>
<dbReference type="InterPro" id="IPR013087">
    <property type="entry name" value="Znf_C2H2_type"/>
</dbReference>
<feature type="region of interest" description="Disordered" evidence="9">
    <location>
        <begin position="983"/>
        <end position="1032"/>
    </location>
</feature>
<evidence type="ECO:0000313" key="13">
    <source>
        <dbReference type="Proteomes" id="UP000274131"/>
    </source>
</evidence>
<dbReference type="AlphaFoldDB" id="A0A0N4V6D4"/>
<evidence type="ECO:0000256" key="5">
    <source>
        <dbReference type="ARBA" id="ARBA00022833"/>
    </source>
</evidence>
<feature type="domain" description="BTB" evidence="10">
    <location>
        <begin position="42"/>
        <end position="107"/>
    </location>
</feature>
<dbReference type="EMBL" id="UXUI01008159">
    <property type="protein sequence ID" value="VDD90673.1"/>
    <property type="molecule type" value="Genomic_DNA"/>
</dbReference>
<dbReference type="InterPro" id="IPR036236">
    <property type="entry name" value="Znf_C2H2_sf"/>
</dbReference>
<evidence type="ECO:0000313" key="12">
    <source>
        <dbReference type="EMBL" id="VDD90673.1"/>
    </source>
</evidence>
<feature type="compositionally biased region" description="Low complexity" evidence="9">
    <location>
        <begin position="850"/>
        <end position="868"/>
    </location>
</feature>
<dbReference type="GO" id="GO:0001228">
    <property type="term" value="F:DNA-binding transcription activator activity, RNA polymerase II-specific"/>
    <property type="evidence" value="ECO:0007669"/>
    <property type="project" value="TreeGrafter"/>
</dbReference>
<name>A0A0N4V6D4_ENTVE</name>
<proteinExistence type="predicted"/>
<evidence type="ECO:0000256" key="4">
    <source>
        <dbReference type="ARBA" id="ARBA00022771"/>
    </source>
</evidence>
<evidence type="ECO:0000256" key="7">
    <source>
        <dbReference type="ARBA" id="ARBA00023242"/>
    </source>
</evidence>
<keyword evidence="13" id="KW-1185">Reference proteome</keyword>
<evidence type="ECO:0000259" key="10">
    <source>
        <dbReference type="PROSITE" id="PS50097"/>
    </source>
</evidence>
<feature type="domain" description="C2H2-type" evidence="11">
    <location>
        <begin position="655"/>
        <end position="682"/>
    </location>
</feature>
<feature type="region of interest" description="Disordered" evidence="9">
    <location>
        <begin position="821"/>
        <end position="874"/>
    </location>
</feature>
<dbReference type="GO" id="GO:0005634">
    <property type="term" value="C:nucleus"/>
    <property type="evidence" value="ECO:0007669"/>
    <property type="project" value="UniProtKB-SubCell"/>
</dbReference>
<dbReference type="Proteomes" id="UP000274131">
    <property type="component" value="Unassembled WGS sequence"/>
</dbReference>
<dbReference type="SMART" id="SM00355">
    <property type="entry name" value="ZnF_C2H2"/>
    <property type="match status" value="9"/>
</dbReference>
<dbReference type="PROSITE" id="PS50157">
    <property type="entry name" value="ZINC_FINGER_C2H2_2"/>
    <property type="match status" value="4"/>
</dbReference>
<dbReference type="Pfam" id="PF00651">
    <property type="entry name" value="BTB"/>
    <property type="match status" value="1"/>
</dbReference>
<dbReference type="PANTHER" id="PTHR24376:SF243">
    <property type="entry name" value="C2H2-TYPE DOMAIN-CONTAINING PROTEIN"/>
    <property type="match status" value="1"/>
</dbReference>
<gene>
    <name evidence="12" type="ORF">EVEC_LOCUS5424</name>
</gene>
<dbReference type="Pfam" id="PF07707">
    <property type="entry name" value="BACK"/>
    <property type="match status" value="1"/>
</dbReference>
<comment type="subcellular location">
    <subcellularLocation>
        <location evidence="1">Nucleus</location>
    </subcellularLocation>
</comment>
<evidence type="ECO:0000256" key="9">
    <source>
        <dbReference type="SAM" id="MobiDB-lite"/>
    </source>
</evidence>
<dbReference type="PANTHER" id="PTHR24376">
    <property type="entry name" value="ZINC FINGER PROTEIN"/>
    <property type="match status" value="1"/>
</dbReference>
<dbReference type="SUPFAM" id="SSF57667">
    <property type="entry name" value="beta-beta-alpha zinc fingers"/>
    <property type="match status" value="4"/>
</dbReference>
<feature type="domain" description="C2H2-type" evidence="11">
    <location>
        <begin position="599"/>
        <end position="626"/>
    </location>
</feature>
<keyword evidence="3" id="KW-0677">Repeat</keyword>
<sequence>MSAVLACSQNGSGGLNPMSFTDPHGNVLLERLRYQRDTGRFCDVYLIVKDRRFSAHRNILAACSPYFDSIFKNSRVVKEQVTVNCQNPAVFEQLLNYMYSGSVVIDRSSVMDLLRFANNFLVTKVKNYCAEYLVRHMDASNCTTIKEVALKYNLPALRDSAMSFFDVHINNCLLESADMTDYTFAQINALFSDPRYIDAISPDVHFKFIIRWVGHDPAGRVSYFKELLQSCQLNMVPLTTVENMLDCSPFLANYLRARFILLNAIYNNSVQIPKYEAQYRSLIEQFDDNMYFNNQQMVFASNENQSTDGLQCKEQLSGLEGANAIRQDRGTVIFEEVPGQSNVLDTSASEQGVNYPSVPKLCCDNSVDGIRPSLKLKIQLNTANMTSKKSRLLGKTNAAAERHKLYRKSVTAANQMLAKRRGRPPKNREMFTKLDPQFGDDSVYMCESDFLNDSTGSEVDQTVFEEPDEVDPLLLQDEVSCADVAMEGQVAHNTFKCKYCEFRAIQEKSLRSHVNRVHARNLGYACGVCNFQCRWNKEYYDHMKTHYQGPPFHCEQCSYADDRMHNFLVHRLSHTTYEIISFTLFRLQQRLFLDEERPLKCLLCVYTSRSKSNMIAHLSEHTSEKRFHCFECGCGFTTQEELNEHSSAHVNPRVFQCPQCKFSTKYQSHYISHRRIHSGDVFHCHYEACTYYSPKKSQLAAHLRSDYFFYRTHLAVRSHQCKICNRSFIEKSHLVRHERIHLEDKPFNRYFHGLICDNCDYASSRRDKLKEHIQKHHSSGAVGKQHRRRYRRAKELLAVCNKTPANFENLFQPIPQSEFVGSSGNSLGVSTPANNGIIQQQQKQQKRQEQQQGRQQQQKQQQEQPQPQTSGEYILTGMSNLGQSHQTLQVPATLNAAQPQIPSMLNFVQMSTLPNLGGRPSSAMLPQAVVNNPVSPSTLSLHNFHSAYSDSPITSNKDLTLSNALLDSGSLRTPVLAHTSSPHSIAGLEGFENGSGWQDIPRPMSEPSYLMQQQQSGDLAGDETSWHDAPLC</sequence>
<keyword evidence="2" id="KW-0479">Metal-binding</keyword>
<dbReference type="STRING" id="51028.A0A0N4V6D4"/>
<dbReference type="Gene3D" id="3.30.710.10">
    <property type="entry name" value="Potassium Channel Kv1.1, Chain A"/>
    <property type="match status" value="1"/>
</dbReference>
<evidence type="ECO:0000256" key="6">
    <source>
        <dbReference type="ARBA" id="ARBA00023125"/>
    </source>
</evidence>
<dbReference type="WBParaSite" id="EVEC_0000581701-mRNA-1">
    <property type="protein sequence ID" value="EVEC_0000581701-mRNA-1"/>
    <property type="gene ID" value="EVEC_0000581701"/>
</dbReference>
<dbReference type="OrthoDB" id="9978265at2759"/>
<evidence type="ECO:0000256" key="8">
    <source>
        <dbReference type="PROSITE-ProRule" id="PRU00042"/>
    </source>
</evidence>
<dbReference type="InterPro" id="IPR011333">
    <property type="entry name" value="SKP1/BTB/POZ_sf"/>
</dbReference>
<keyword evidence="4 8" id="KW-0863">Zinc-finger</keyword>
<dbReference type="Pfam" id="PF00096">
    <property type="entry name" value="zf-C2H2"/>
    <property type="match status" value="1"/>
</dbReference>
<evidence type="ECO:0000313" key="14">
    <source>
        <dbReference type="WBParaSite" id="EVEC_0000581701-mRNA-1"/>
    </source>
</evidence>
<reference evidence="14" key="1">
    <citation type="submission" date="2017-02" db="UniProtKB">
        <authorList>
            <consortium name="WormBaseParasite"/>
        </authorList>
    </citation>
    <scope>IDENTIFICATION</scope>
</reference>
<feature type="domain" description="C2H2-type" evidence="11">
    <location>
        <begin position="627"/>
        <end position="654"/>
    </location>
</feature>
<feature type="compositionally biased region" description="Polar residues" evidence="9">
    <location>
        <begin position="821"/>
        <end position="834"/>
    </location>
</feature>
<keyword evidence="5" id="KW-0862">Zinc</keyword>
<dbReference type="PROSITE" id="PS00028">
    <property type="entry name" value="ZINC_FINGER_C2H2_1"/>
    <property type="match status" value="3"/>
</dbReference>
<dbReference type="FunFam" id="3.30.160.60:FF:002780">
    <property type="entry name" value="Protein CBR-EOR-1"/>
    <property type="match status" value="1"/>
</dbReference>
<dbReference type="InterPro" id="IPR011705">
    <property type="entry name" value="BACK"/>
</dbReference>
<evidence type="ECO:0000256" key="2">
    <source>
        <dbReference type="ARBA" id="ARBA00022723"/>
    </source>
</evidence>
<keyword evidence="7" id="KW-0539">Nucleus</keyword>
<dbReference type="SMART" id="SM00225">
    <property type="entry name" value="BTB"/>
    <property type="match status" value="1"/>
</dbReference>
<dbReference type="GO" id="GO:0000978">
    <property type="term" value="F:RNA polymerase II cis-regulatory region sequence-specific DNA binding"/>
    <property type="evidence" value="ECO:0007669"/>
    <property type="project" value="TreeGrafter"/>
</dbReference>
<dbReference type="Gene3D" id="1.25.40.420">
    <property type="match status" value="1"/>
</dbReference>
<accession>A0A0N4V6D4</accession>
<evidence type="ECO:0000259" key="11">
    <source>
        <dbReference type="PROSITE" id="PS50157"/>
    </source>
</evidence>
<dbReference type="Gene3D" id="3.30.160.60">
    <property type="entry name" value="Classic Zinc Finger"/>
    <property type="match status" value="4"/>
</dbReference>
<keyword evidence="6" id="KW-0238">DNA-binding</keyword>
<reference evidence="12 13" key="2">
    <citation type="submission" date="2018-10" db="EMBL/GenBank/DDBJ databases">
        <authorList>
            <consortium name="Pathogen Informatics"/>
        </authorList>
    </citation>
    <scope>NUCLEOTIDE SEQUENCE [LARGE SCALE GENOMIC DNA]</scope>
</reference>
<dbReference type="SUPFAM" id="SSF54695">
    <property type="entry name" value="POZ domain"/>
    <property type="match status" value="1"/>
</dbReference>
<organism evidence="14">
    <name type="scientific">Enterobius vermicularis</name>
    <name type="common">Human pinworm</name>
    <dbReference type="NCBI Taxonomy" id="51028"/>
    <lineage>
        <taxon>Eukaryota</taxon>
        <taxon>Metazoa</taxon>
        <taxon>Ecdysozoa</taxon>
        <taxon>Nematoda</taxon>
        <taxon>Chromadorea</taxon>
        <taxon>Rhabditida</taxon>
        <taxon>Spirurina</taxon>
        <taxon>Oxyuridomorpha</taxon>
        <taxon>Oxyuroidea</taxon>
        <taxon>Oxyuridae</taxon>
        <taxon>Enterobius</taxon>
    </lineage>
</organism>
<dbReference type="PROSITE" id="PS50097">
    <property type="entry name" value="BTB"/>
    <property type="match status" value="1"/>
</dbReference>
<feature type="domain" description="C2H2-type" evidence="11">
    <location>
        <begin position="719"/>
        <end position="746"/>
    </location>
</feature>